<keyword evidence="3" id="KW-1185">Reference proteome</keyword>
<gene>
    <name evidence="2" type="ORF">PUN28_011643</name>
</gene>
<feature type="region of interest" description="Disordered" evidence="1">
    <location>
        <begin position="40"/>
        <end position="77"/>
    </location>
</feature>
<comment type="caution">
    <text evidence="2">The sequence shown here is derived from an EMBL/GenBank/DDBJ whole genome shotgun (WGS) entry which is preliminary data.</text>
</comment>
<dbReference type="AlphaFoldDB" id="A0AAW2FIA6"/>
<dbReference type="Proteomes" id="UP001430953">
    <property type="component" value="Unassembled WGS sequence"/>
</dbReference>
<evidence type="ECO:0000256" key="1">
    <source>
        <dbReference type="SAM" id="MobiDB-lite"/>
    </source>
</evidence>
<protein>
    <submittedName>
        <fullName evidence="2">Uncharacterized protein</fullName>
    </submittedName>
</protein>
<dbReference type="EMBL" id="JADYXP020000011">
    <property type="protein sequence ID" value="KAL0114506.1"/>
    <property type="molecule type" value="Genomic_DNA"/>
</dbReference>
<accession>A0AAW2FIA6</accession>
<name>A0AAW2FIA6_9HYME</name>
<proteinExistence type="predicted"/>
<reference evidence="2 3" key="1">
    <citation type="submission" date="2023-03" db="EMBL/GenBank/DDBJ databases">
        <title>High recombination rates correlate with genetic variation in Cardiocondyla obscurior ants.</title>
        <authorList>
            <person name="Errbii M."/>
        </authorList>
    </citation>
    <scope>NUCLEOTIDE SEQUENCE [LARGE SCALE GENOMIC DNA]</scope>
    <source>
        <strain evidence="2">Alpha-2009</strain>
        <tissue evidence="2">Whole body</tissue>
    </source>
</reference>
<sequence>MSFVSTVFCGISSIYFLANETGCGDREKFRQSERLYELRDKRNRHRETKRKIMNARYNSTAGGERRRRRDPSSICAPSSTECQLRKNLWKKKCDNFHTSDVSTNTGYKIVKKFKAGRRSRGGYTVNRERVPARDDVSW</sequence>
<feature type="compositionally biased region" description="Basic residues" evidence="1">
    <location>
        <begin position="41"/>
        <end position="53"/>
    </location>
</feature>
<organism evidence="2 3">
    <name type="scientific">Cardiocondyla obscurior</name>
    <dbReference type="NCBI Taxonomy" id="286306"/>
    <lineage>
        <taxon>Eukaryota</taxon>
        <taxon>Metazoa</taxon>
        <taxon>Ecdysozoa</taxon>
        <taxon>Arthropoda</taxon>
        <taxon>Hexapoda</taxon>
        <taxon>Insecta</taxon>
        <taxon>Pterygota</taxon>
        <taxon>Neoptera</taxon>
        <taxon>Endopterygota</taxon>
        <taxon>Hymenoptera</taxon>
        <taxon>Apocrita</taxon>
        <taxon>Aculeata</taxon>
        <taxon>Formicoidea</taxon>
        <taxon>Formicidae</taxon>
        <taxon>Myrmicinae</taxon>
        <taxon>Cardiocondyla</taxon>
    </lineage>
</organism>
<evidence type="ECO:0000313" key="2">
    <source>
        <dbReference type="EMBL" id="KAL0114506.1"/>
    </source>
</evidence>
<evidence type="ECO:0000313" key="3">
    <source>
        <dbReference type="Proteomes" id="UP001430953"/>
    </source>
</evidence>